<evidence type="ECO:0008006" key="5">
    <source>
        <dbReference type="Google" id="ProtNLM"/>
    </source>
</evidence>
<dbReference type="Proteomes" id="UP000254869">
    <property type="component" value="Unassembled WGS sequence"/>
</dbReference>
<dbReference type="STRING" id="1210086.GCA_001613105_01466"/>
<protein>
    <recommendedName>
        <fullName evidence="5">Secreted protein</fullName>
    </recommendedName>
</protein>
<sequence>MRTTSLALGATTAALLFGLTGCGQASDSAKSSTTGTTSVATANSTAAKSNTSSAVPRPAPPAPGSADVDCGPVNGSNGKAANVIAISTADGRVGCTEAITVADHYVGTPRTGDAVTVDGWTCQPQPDPGTPYVCFKDSRFIGLRGGGGPATPTGPTPTPAPIPAADVNCGTVTDAGGGTRTVIAVDTPAGQVGCTEAVNVASEYATRISDSDHAVIEGWNCAAQADPNVPSACTRDGLRINLLAR</sequence>
<gene>
    <name evidence="3" type="ORF">DFR76_104269</name>
</gene>
<evidence type="ECO:0000256" key="2">
    <source>
        <dbReference type="SAM" id="SignalP"/>
    </source>
</evidence>
<reference evidence="3 4" key="1">
    <citation type="submission" date="2018-07" db="EMBL/GenBank/DDBJ databases">
        <title>Genomic Encyclopedia of Type Strains, Phase IV (KMG-IV): sequencing the most valuable type-strain genomes for metagenomic binning, comparative biology and taxonomic classification.</title>
        <authorList>
            <person name="Goeker M."/>
        </authorList>
    </citation>
    <scope>NUCLEOTIDE SEQUENCE [LARGE SCALE GENOMIC DNA]</scope>
    <source>
        <strain evidence="3 4">DSM 44290</strain>
    </source>
</reference>
<accession>A0A370I723</accession>
<dbReference type="RefSeq" id="WP_067993869.1">
    <property type="nucleotide sequence ID" value="NZ_QQBC01000004.1"/>
</dbReference>
<dbReference type="PROSITE" id="PS51257">
    <property type="entry name" value="PROKAR_LIPOPROTEIN"/>
    <property type="match status" value="1"/>
</dbReference>
<name>A0A370I723_9NOCA</name>
<dbReference type="AlphaFoldDB" id="A0A370I723"/>
<keyword evidence="2" id="KW-0732">Signal</keyword>
<dbReference type="EMBL" id="QQBC01000004">
    <property type="protein sequence ID" value="RDI66519.1"/>
    <property type="molecule type" value="Genomic_DNA"/>
</dbReference>
<feature type="compositionally biased region" description="Low complexity" evidence="1">
    <location>
        <begin position="27"/>
        <end position="56"/>
    </location>
</feature>
<organism evidence="3 4">
    <name type="scientific">Nocardia pseudobrasiliensis</name>
    <dbReference type="NCBI Taxonomy" id="45979"/>
    <lineage>
        <taxon>Bacteria</taxon>
        <taxon>Bacillati</taxon>
        <taxon>Actinomycetota</taxon>
        <taxon>Actinomycetes</taxon>
        <taxon>Mycobacteriales</taxon>
        <taxon>Nocardiaceae</taxon>
        <taxon>Nocardia</taxon>
    </lineage>
</organism>
<feature type="signal peptide" evidence="2">
    <location>
        <begin position="1"/>
        <end position="25"/>
    </location>
</feature>
<keyword evidence="4" id="KW-1185">Reference proteome</keyword>
<evidence type="ECO:0000313" key="3">
    <source>
        <dbReference type="EMBL" id="RDI66519.1"/>
    </source>
</evidence>
<comment type="caution">
    <text evidence="3">The sequence shown here is derived from an EMBL/GenBank/DDBJ whole genome shotgun (WGS) entry which is preliminary data.</text>
</comment>
<evidence type="ECO:0000256" key="1">
    <source>
        <dbReference type="SAM" id="MobiDB-lite"/>
    </source>
</evidence>
<feature type="region of interest" description="Disordered" evidence="1">
    <location>
        <begin position="27"/>
        <end position="73"/>
    </location>
</feature>
<proteinExistence type="predicted"/>
<evidence type="ECO:0000313" key="4">
    <source>
        <dbReference type="Proteomes" id="UP000254869"/>
    </source>
</evidence>
<feature type="chain" id="PRO_5017002690" description="Secreted protein" evidence="2">
    <location>
        <begin position="26"/>
        <end position="245"/>
    </location>
</feature>